<gene>
    <name evidence="2" type="ORF">B0I35DRAFT_102489</name>
</gene>
<feature type="transmembrane region" description="Helical" evidence="1">
    <location>
        <begin position="427"/>
        <end position="446"/>
    </location>
</feature>
<evidence type="ECO:0000256" key="1">
    <source>
        <dbReference type="SAM" id="Phobius"/>
    </source>
</evidence>
<protein>
    <submittedName>
        <fullName evidence="2">Uncharacterized protein</fullName>
    </submittedName>
</protein>
<feature type="transmembrane region" description="Helical" evidence="1">
    <location>
        <begin position="581"/>
        <end position="601"/>
    </location>
</feature>
<comment type="caution">
    <text evidence="2">The sequence shown here is derived from an EMBL/GenBank/DDBJ whole genome shotgun (WGS) entry which is preliminary data.</text>
</comment>
<keyword evidence="1" id="KW-0472">Membrane</keyword>
<dbReference type="EMBL" id="JAGPNK010000016">
    <property type="protein sequence ID" value="KAH7308044.1"/>
    <property type="molecule type" value="Genomic_DNA"/>
</dbReference>
<dbReference type="Pfam" id="PF11915">
    <property type="entry name" value="DUF3433"/>
    <property type="match status" value="2"/>
</dbReference>
<evidence type="ECO:0000313" key="3">
    <source>
        <dbReference type="Proteomes" id="UP000813444"/>
    </source>
</evidence>
<keyword evidence="1" id="KW-0812">Transmembrane</keyword>
<organism evidence="2 3">
    <name type="scientific">Stachybotrys elegans</name>
    <dbReference type="NCBI Taxonomy" id="80388"/>
    <lineage>
        <taxon>Eukaryota</taxon>
        <taxon>Fungi</taxon>
        <taxon>Dikarya</taxon>
        <taxon>Ascomycota</taxon>
        <taxon>Pezizomycotina</taxon>
        <taxon>Sordariomycetes</taxon>
        <taxon>Hypocreomycetidae</taxon>
        <taxon>Hypocreales</taxon>
        <taxon>Stachybotryaceae</taxon>
        <taxon>Stachybotrys</taxon>
    </lineage>
</organism>
<feature type="transmembrane region" description="Helical" evidence="1">
    <location>
        <begin position="41"/>
        <end position="62"/>
    </location>
</feature>
<feature type="transmembrane region" description="Helical" evidence="1">
    <location>
        <begin position="647"/>
        <end position="670"/>
    </location>
</feature>
<name>A0A8K0WKS3_9HYPO</name>
<dbReference type="Proteomes" id="UP000813444">
    <property type="component" value="Unassembled WGS sequence"/>
</dbReference>
<dbReference type="OrthoDB" id="5332281at2759"/>
<dbReference type="AlphaFoldDB" id="A0A8K0WKS3"/>
<sequence>MPWKELQSGPSPVDRTLFLDYVSPLLPVSLWMSIKHRHWPVTLAIFGKIFILGAIVFSPGLLRLVPTDITTQRSDLALKSELRVADDYDPETAWMTGPAPAQLYYGIQFQGLQYPPGTSGDYVVPNLQAPQSTNANFSATTEGVHIGYDCELLPWKNATETYMPWRSILGSFFVADVDLPDCKIKGVTVAASPDHGFYKQPNATQNYQAQFDVYPCNVDFDFGGQPFNNSNKEERDMIYDVAADQRIVMSVADLRFPPRDPGKTQPDYFYINQLTAAICKGSYSIDNFDVRTSDSTNGMAQAVLSGPIQAEPQSAQSDRQLPGMHNGTLSLGVFGAVYHLFLGTGGDDYVLSETVPTFFQLMGLKNGNSTMKAFMDPGLMIDTGTHVFKGVAAQLLHQLAFQPVSRNVTGYITSVENRLKVTKLSTSFMSVFLGLLALLSITMIFIRPHSVVPHRPGSLASTAAILASSESFHNTLIHTETSKLSHVRRRLGNFQFRTVILPDAPSSFAIEPIMQTKGESFNEPSEDNHVISWWRPIASTSWFLTLAILFPLILIAVLEVLQHDSDRNNGIVSLQPNSALVLATYIPAAVGLAIGGMYAGIEDITALFAPYNALIRGGASADRSINLNLVGPLLPYAAYLSIKSRHFAATVALLGSFIGSFLTIIVSGLYSARTVVQVDPVTVQQTDAFDFRGVDLSLGDNQASAVDSLITYLDLKDTKWTHGDLVYNHFDEPTVVITDSDMDAPLNAEVPALRAKLNCTVVPMDDRDITFANLEDMDGMGSFPGLNGFYESIPGRFLAGFNTTFRYNDWCETSPTSNHTHGTWMQYFSLPRTNTSIYIGKASPMLWESDTGIIYGDGSIDTDPRSGTGVGSSGIPPSTHGCPTFAVTLGNITVDQKRQGNRTALQFEYNLGTVMCYQNIEQVSTNVTWQLPDFGLDPRHPPRPDESSVKLLKTPGGSERHEFVVNAWLGEMSDAVYNRTIPGPNGAPAYMNDIDQFIKAMVFGKKGHSLDTLVGEENALNLANAANDLYTGYMAQAISLNMRAGANSDGSALPSYQGRLQTATRQRLQQNAGPKIALQVLLGVMVLGAIATRLMSKVHQVLPHNPCSIAGSATMLAGSRLVSRDVIPVGAEWKKDGELRREGVFEGQTYSLKWWKIDNGPQGRERYGIDVDKGSL</sequence>
<dbReference type="InterPro" id="IPR021840">
    <property type="entry name" value="DUF3433"/>
</dbReference>
<proteinExistence type="predicted"/>
<reference evidence="2" key="1">
    <citation type="journal article" date="2021" name="Nat. Commun.">
        <title>Genetic determinants of endophytism in the Arabidopsis root mycobiome.</title>
        <authorList>
            <person name="Mesny F."/>
            <person name="Miyauchi S."/>
            <person name="Thiergart T."/>
            <person name="Pickel B."/>
            <person name="Atanasova L."/>
            <person name="Karlsson M."/>
            <person name="Huettel B."/>
            <person name="Barry K.W."/>
            <person name="Haridas S."/>
            <person name="Chen C."/>
            <person name="Bauer D."/>
            <person name="Andreopoulos W."/>
            <person name="Pangilinan J."/>
            <person name="LaButti K."/>
            <person name="Riley R."/>
            <person name="Lipzen A."/>
            <person name="Clum A."/>
            <person name="Drula E."/>
            <person name="Henrissat B."/>
            <person name="Kohler A."/>
            <person name="Grigoriev I.V."/>
            <person name="Martin F.M."/>
            <person name="Hacquard S."/>
        </authorList>
    </citation>
    <scope>NUCLEOTIDE SEQUENCE</scope>
    <source>
        <strain evidence="2">MPI-CAGE-CH-0235</strain>
    </source>
</reference>
<keyword evidence="3" id="KW-1185">Reference proteome</keyword>
<dbReference type="PANTHER" id="PTHR37544:SF1">
    <property type="entry name" value="PHOSPHORIBOSYLAMINOIMIDAZOLE-SUCCINOCARBOXAMIDE SYNTHASE"/>
    <property type="match status" value="1"/>
</dbReference>
<keyword evidence="1" id="KW-1133">Transmembrane helix</keyword>
<dbReference type="PANTHER" id="PTHR37544">
    <property type="entry name" value="SPRAY-RELATED"/>
    <property type="match status" value="1"/>
</dbReference>
<evidence type="ECO:0000313" key="2">
    <source>
        <dbReference type="EMBL" id="KAH7308044.1"/>
    </source>
</evidence>
<accession>A0A8K0WKS3</accession>
<feature type="transmembrane region" description="Helical" evidence="1">
    <location>
        <begin position="542"/>
        <end position="561"/>
    </location>
</feature>